<keyword evidence="2" id="KW-1185">Reference proteome</keyword>
<evidence type="ECO:0000313" key="2">
    <source>
        <dbReference type="Proteomes" id="UP001500253"/>
    </source>
</evidence>
<reference evidence="1 2" key="1">
    <citation type="journal article" date="2019" name="Int. J. Syst. Evol. Microbiol.">
        <title>The Global Catalogue of Microorganisms (GCM) 10K type strain sequencing project: providing services to taxonomists for standard genome sequencing and annotation.</title>
        <authorList>
            <consortium name="The Broad Institute Genomics Platform"/>
            <consortium name="The Broad Institute Genome Sequencing Center for Infectious Disease"/>
            <person name="Wu L."/>
            <person name="Ma J."/>
        </authorList>
    </citation>
    <scope>NUCLEOTIDE SEQUENCE [LARGE SCALE GENOMIC DNA]</scope>
    <source>
        <strain evidence="1 2">JCM 4316</strain>
    </source>
</reference>
<name>A0ABN3GUU5_9ACTN</name>
<comment type="caution">
    <text evidence="1">The sequence shown here is derived from an EMBL/GenBank/DDBJ whole genome shotgun (WGS) entry which is preliminary data.</text>
</comment>
<sequence length="56" mass="5832">MRVRREDRLRRGRGQATPNGWFTAYRGGVAAAGLVLQGGHGVDSAGPIVAAVLKAS</sequence>
<evidence type="ECO:0000313" key="1">
    <source>
        <dbReference type="EMBL" id="GAA2360873.1"/>
    </source>
</evidence>
<gene>
    <name evidence="1" type="ORF">GCM10010246_59340</name>
</gene>
<dbReference type="Proteomes" id="UP001500253">
    <property type="component" value="Unassembled WGS sequence"/>
</dbReference>
<accession>A0ABN3GUU5</accession>
<dbReference type="EMBL" id="BAAASD010000031">
    <property type="protein sequence ID" value="GAA2360873.1"/>
    <property type="molecule type" value="Genomic_DNA"/>
</dbReference>
<protein>
    <submittedName>
        <fullName evidence="1">Uncharacterized protein</fullName>
    </submittedName>
</protein>
<organism evidence="1 2">
    <name type="scientific">Streptomyces cuspidosporus</name>
    <dbReference type="NCBI Taxonomy" id="66882"/>
    <lineage>
        <taxon>Bacteria</taxon>
        <taxon>Bacillati</taxon>
        <taxon>Actinomycetota</taxon>
        <taxon>Actinomycetes</taxon>
        <taxon>Kitasatosporales</taxon>
        <taxon>Streptomycetaceae</taxon>
        <taxon>Streptomyces</taxon>
    </lineage>
</organism>
<proteinExistence type="predicted"/>